<evidence type="ECO:0000313" key="2">
    <source>
        <dbReference type="Proteomes" id="UP001524944"/>
    </source>
</evidence>
<proteinExistence type="predicted"/>
<dbReference type="Gene3D" id="3.40.50.150">
    <property type="entry name" value="Vaccinia Virus protein VP39"/>
    <property type="match status" value="1"/>
</dbReference>
<dbReference type="CDD" id="cd02440">
    <property type="entry name" value="AdoMet_MTases"/>
    <property type="match status" value="1"/>
</dbReference>
<evidence type="ECO:0000313" key="1">
    <source>
        <dbReference type="EMBL" id="MCR6545988.1"/>
    </source>
</evidence>
<organism evidence="1 2">
    <name type="scientific">Dehalobacterium formicoaceticum</name>
    <dbReference type="NCBI Taxonomy" id="51515"/>
    <lineage>
        <taxon>Bacteria</taxon>
        <taxon>Bacillati</taxon>
        <taxon>Bacillota</taxon>
        <taxon>Clostridia</taxon>
        <taxon>Eubacteriales</taxon>
        <taxon>Peptococcaceae</taxon>
        <taxon>Dehalobacterium</taxon>
    </lineage>
</organism>
<reference evidence="1 2" key="1">
    <citation type="submission" date="2022-08" db="EMBL/GenBank/DDBJ databases">
        <title>Proteogenomics of the novel Dehalobacterium formicoaceticum strain EZ94 highlights a key role of methyltransferases during anaerobic dichloromethane degradation.</title>
        <authorList>
            <person name="Wasmund K."/>
        </authorList>
    </citation>
    <scope>NUCLEOTIDE SEQUENCE [LARGE SCALE GENOMIC DNA]</scope>
    <source>
        <strain evidence="1 2">EZ94</strain>
    </source>
</reference>
<dbReference type="RefSeq" id="WP_089612165.1">
    <property type="nucleotide sequence ID" value="NZ_CP022121.1"/>
</dbReference>
<protein>
    <submittedName>
        <fullName evidence="1">Class I SAM-dependent methyltransferase</fullName>
    </submittedName>
</protein>
<dbReference type="Pfam" id="PF13489">
    <property type="entry name" value="Methyltransf_23"/>
    <property type="match status" value="1"/>
</dbReference>
<sequence length="207" mass="23200">MQEDNLFNTDVEEYEKWFQTNDKLLDSEVEAIKHLIPISGKGIEIGVGTGIFASRLGIRDGVEPSDKMAAKAAKKGVNVIHGKAEKIHVDDGSYQFVLMVTVDCFLEDVLQAFSEVHRILVKGGVFIIAFLDKATPLGQLYENNKHLHKSYKNANFHSSEEMTELLNNAGFEILERKQTIYTLENKYQESKAGFGEGIFAVIKAMRS</sequence>
<gene>
    <name evidence="1" type="ORF">NVS47_10770</name>
</gene>
<dbReference type="Proteomes" id="UP001524944">
    <property type="component" value="Unassembled WGS sequence"/>
</dbReference>
<name>A0ABT1Y535_9FIRM</name>
<accession>A0ABT1Y535</accession>
<dbReference type="EMBL" id="JANPWE010000005">
    <property type="protein sequence ID" value="MCR6545988.1"/>
    <property type="molecule type" value="Genomic_DNA"/>
</dbReference>
<dbReference type="GO" id="GO:0032259">
    <property type="term" value="P:methylation"/>
    <property type="evidence" value="ECO:0007669"/>
    <property type="project" value="UniProtKB-KW"/>
</dbReference>
<keyword evidence="1" id="KW-0489">Methyltransferase</keyword>
<dbReference type="InterPro" id="IPR029063">
    <property type="entry name" value="SAM-dependent_MTases_sf"/>
</dbReference>
<dbReference type="SUPFAM" id="SSF53335">
    <property type="entry name" value="S-adenosyl-L-methionine-dependent methyltransferases"/>
    <property type="match status" value="1"/>
</dbReference>
<keyword evidence="1" id="KW-0808">Transferase</keyword>
<dbReference type="GO" id="GO:0008168">
    <property type="term" value="F:methyltransferase activity"/>
    <property type="evidence" value="ECO:0007669"/>
    <property type="project" value="UniProtKB-KW"/>
</dbReference>
<keyword evidence="2" id="KW-1185">Reference proteome</keyword>
<comment type="caution">
    <text evidence="1">The sequence shown here is derived from an EMBL/GenBank/DDBJ whole genome shotgun (WGS) entry which is preliminary data.</text>
</comment>